<evidence type="ECO:0000313" key="7">
    <source>
        <dbReference type="Proteomes" id="UP000001017"/>
    </source>
</evidence>
<sequence>METYRVRCNRILGMTSNPPNFANIYEELFRYYGDLGWWPAETKDEIVIGAILTQNTSWKNVEKAIANLKSHGITKLEDVCKIEKNEIAKLIRSSGFYNQKAERLKAVSCLIVGEFNGIDRIKDIDAFAERLKSIKGIGQETLNSILLYALDAPVFVIDKYTVRFLERYSSFDEVDSIKKSVEEQLADVKLMQNFHAMIVQLSKDFCRKEPICMKCPLKACSTGQRVRKELYSNNSMDPYGSNKV</sequence>
<dbReference type="SUPFAM" id="SSF48150">
    <property type="entry name" value="DNA-glycosylase"/>
    <property type="match status" value="1"/>
</dbReference>
<reference evidence="6 7" key="2">
    <citation type="journal article" date="2000" name="Proc. Natl. Acad. Sci. U.S.A.">
        <title>Archaeal adaptation to higher temperatures revealed by genomic sequence of Thermoplasma volcanium.</title>
        <authorList>
            <person name="Kawashima T."/>
            <person name="Amano N."/>
            <person name="Koike H."/>
            <person name="Makino S."/>
            <person name="Higuchi S."/>
            <person name="Kawashima-Ohya Y."/>
            <person name="Watanabe K."/>
            <person name="Yamazaki M."/>
            <person name="Kanehori K."/>
            <person name="Kawamoto T."/>
            <person name="Nunoshiba T."/>
            <person name="Yamamoto Y."/>
            <person name="Aramaki H."/>
            <person name="Makino K."/>
            <person name="Suzuki M."/>
        </authorList>
    </citation>
    <scope>NUCLEOTIDE SEQUENCE [LARGE SCALE GENOMIC DNA]</scope>
    <source>
        <strain evidence="7">ATCC 51530 / DSM 4299 / JCM 9571 / NBRC 15438 / GSS1</strain>
    </source>
</reference>
<keyword evidence="2" id="KW-0479">Metal-binding</keyword>
<dbReference type="InterPro" id="IPR023170">
    <property type="entry name" value="HhH_base_excis_C"/>
</dbReference>
<dbReference type="Gene3D" id="1.10.340.30">
    <property type="entry name" value="Hypothetical protein, domain 2"/>
    <property type="match status" value="1"/>
</dbReference>
<keyword evidence="4" id="KW-0411">Iron-sulfur</keyword>
<dbReference type="Pfam" id="PF00730">
    <property type="entry name" value="HhH-GPD"/>
    <property type="match status" value="1"/>
</dbReference>
<keyword evidence="6" id="KW-0255">Endonuclease</keyword>
<keyword evidence="1" id="KW-0004">4Fe-4S</keyword>
<evidence type="ECO:0000256" key="1">
    <source>
        <dbReference type="ARBA" id="ARBA00022485"/>
    </source>
</evidence>
<dbReference type="STRING" id="273116.gene:9382103"/>
<dbReference type="AlphaFoldDB" id="Q978W9"/>
<keyword evidence="6" id="KW-0378">Hydrolase</keyword>
<dbReference type="InterPro" id="IPR003265">
    <property type="entry name" value="HhH-GPD_domain"/>
</dbReference>
<dbReference type="HOGENOM" id="CLU_012862_6_0_2"/>
<dbReference type="GO" id="GO:0046872">
    <property type="term" value="F:metal ion binding"/>
    <property type="evidence" value="ECO:0007669"/>
    <property type="project" value="UniProtKB-KW"/>
</dbReference>
<reference evidence="6 7" key="1">
    <citation type="journal article" date="1999" name="Proc. Jpn. Acad.">
        <title>Determination of the complete genomic DNA sequence of Thermoplasma volvanium GSS1.</title>
        <authorList>
            <person name="Kawashima T."/>
            <person name="Yamamoto Y."/>
            <person name="Aramaki H."/>
            <person name="Nunoshiba T."/>
            <person name="Kawamoto T."/>
            <person name="Watanabe K."/>
            <person name="Yamazaki M."/>
            <person name="Kanehori K."/>
            <person name="Amano N."/>
            <person name="Ohya Y."/>
            <person name="Makino K."/>
            <person name="Suzuki M."/>
        </authorList>
    </citation>
    <scope>NUCLEOTIDE SEQUENCE [LARGE SCALE GENOMIC DNA]</scope>
    <source>
        <strain evidence="7">ATCC 51530 / DSM 4299 / JCM 9571 / NBRC 15438 / GSS1</strain>
    </source>
</reference>
<gene>
    <name evidence="6" type="ORF">TVG1336820</name>
</gene>
<dbReference type="EMBL" id="BA000011">
    <property type="protein sequence ID" value="BAB60438.1"/>
    <property type="molecule type" value="Genomic_DNA"/>
</dbReference>
<protein>
    <submittedName>
        <fullName evidence="6">Endonuclease III</fullName>
    </submittedName>
</protein>
<dbReference type="PANTHER" id="PTHR10359">
    <property type="entry name" value="A/G-SPECIFIC ADENINE GLYCOSYLASE/ENDONUCLEASE III"/>
    <property type="match status" value="1"/>
</dbReference>
<keyword evidence="6" id="KW-0540">Nuclease</keyword>
<dbReference type="SMART" id="SM00478">
    <property type="entry name" value="ENDO3c"/>
    <property type="match status" value="1"/>
</dbReference>
<evidence type="ECO:0000256" key="2">
    <source>
        <dbReference type="ARBA" id="ARBA00022723"/>
    </source>
</evidence>
<dbReference type="Proteomes" id="UP000001017">
    <property type="component" value="Chromosome"/>
</dbReference>
<evidence type="ECO:0000256" key="4">
    <source>
        <dbReference type="ARBA" id="ARBA00023014"/>
    </source>
</evidence>
<proteinExistence type="predicted"/>
<accession>Q978W9</accession>
<dbReference type="InterPro" id="IPR011257">
    <property type="entry name" value="DNA_glycosylase"/>
</dbReference>
<keyword evidence="3" id="KW-0408">Iron</keyword>
<keyword evidence="7" id="KW-1185">Reference proteome</keyword>
<dbReference type="GO" id="GO:0006284">
    <property type="term" value="P:base-excision repair"/>
    <property type="evidence" value="ECO:0007669"/>
    <property type="project" value="InterPro"/>
</dbReference>
<dbReference type="CDD" id="cd00056">
    <property type="entry name" value="ENDO3c"/>
    <property type="match status" value="1"/>
</dbReference>
<dbReference type="PaxDb" id="273116-14325535"/>
<evidence type="ECO:0000256" key="3">
    <source>
        <dbReference type="ARBA" id="ARBA00023004"/>
    </source>
</evidence>
<dbReference type="eggNOG" id="arCOG00461">
    <property type="taxonomic scope" value="Archaea"/>
</dbReference>
<dbReference type="PIRSF" id="PIRSF001435">
    <property type="entry name" value="Nth"/>
    <property type="match status" value="1"/>
</dbReference>
<organism evidence="6 7">
    <name type="scientific">Thermoplasma volcanium (strain ATCC 51530 / DSM 4299 / JCM 9571 / NBRC 15438 / GSS1)</name>
    <dbReference type="NCBI Taxonomy" id="273116"/>
    <lineage>
        <taxon>Archaea</taxon>
        <taxon>Methanobacteriati</taxon>
        <taxon>Thermoplasmatota</taxon>
        <taxon>Thermoplasmata</taxon>
        <taxon>Thermoplasmatales</taxon>
        <taxon>Thermoplasmataceae</taxon>
        <taxon>Thermoplasma</taxon>
    </lineage>
</organism>
<evidence type="ECO:0000259" key="5">
    <source>
        <dbReference type="SMART" id="SM00478"/>
    </source>
</evidence>
<dbReference type="PANTHER" id="PTHR10359:SF19">
    <property type="entry name" value="DNA REPAIR GLYCOSYLASE MJ1434-RELATED"/>
    <property type="match status" value="1"/>
</dbReference>
<evidence type="ECO:0000313" key="6">
    <source>
        <dbReference type="EMBL" id="BAB60438.1"/>
    </source>
</evidence>
<dbReference type="GO" id="GO:0051539">
    <property type="term" value="F:4 iron, 4 sulfur cluster binding"/>
    <property type="evidence" value="ECO:0007669"/>
    <property type="project" value="UniProtKB-KW"/>
</dbReference>
<dbReference type="GO" id="GO:0004519">
    <property type="term" value="F:endonuclease activity"/>
    <property type="evidence" value="ECO:0007669"/>
    <property type="project" value="UniProtKB-KW"/>
</dbReference>
<name>Q978W9_THEVO</name>
<dbReference type="Gene3D" id="1.10.1670.10">
    <property type="entry name" value="Helix-hairpin-Helix base-excision DNA repair enzymes (C-terminal)"/>
    <property type="match status" value="1"/>
</dbReference>
<dbReference type="PhylomeDB" id="Q978W9"/>
<dbReference type="KEGG" id="tvo:TVG1336820"/>
<feature type="domain" description="HhH-GPD" evidence="5">
    <location>
        <begin position="52"/>
        <end position="204"/>
    </location>
</feature>